<accession>A0A0J1HIZ8</accession>
<gene>
    <name evidence="10" type="ORF">ABT57_02355</name>
</gene>
<evidence type="ECO:0000256" key="9">
    <source>
        <dbReference type="SAM" id="Phobius"/>
    </source>
</evidence>
<keyword evidence="5 9" id="KW-0812">Transmembrane</keyword>
<feature type="transmembrane region" description="Helical" evidence="9">
    <location>
        <begin position="77"/>
        <end position="97"/>
    </location>
</feature>
<keyword evidence="3" id="KW-1003">Cell membrane</keyword>
<dbReference type="AlphaFoldDB" id="A0A0J1HIZ8"/>
<evidence type="ECO:0000256" key="7">
    <source>
        <dbReference type="ARBA" id="ARBA00023136"/>
    </source>
</evidence>
<evidence type="ECO:0000256" key="8">
    <source>
        <dbReference type="ARBA" id="ARBA00035655"/>
    </source>
</evidence>
<dbReference type="PATRIC" id="fig|320778.3.peg.499"/>
<evidence type="ECO:0000256" key="1">
    <source>
        <dbReference type="ARBA" id="ARBA00004429"/>
    </source>
</evidence>
<keyword evidence="11" id="KW-1185">Reference proteome</keyword>
<evidence type="ECO:0000256" key="4">
    <source>
        <dbReference type="ARBA" id="ARBA00022519"/>
    </source>
</evidence>
<name>A0A0J1HIZ8_9GAMM</name>
<dbReference type="OrthoDB" id="9814020at2"/>
<evidence type="ECO:0000256" key="3">
    <source>
        <dbReference type="ARBA" id="ARBA00022475"/>
    </source>
</evidence>
<dbReference type="GO" id="GO:0005886">
    <property type="term" value="C:plasma membrane"/>
    <property type="evidence" value="ECO:0007669"/>
    <property type="project" value="UniProtKB-SubCell"/>
</dbReference>
<evidence type="ECO:0000256" key="2">
    <source>
        <dbReference type="ARBA" id="ARBA00022448"/>
    </source>
</evidence>
<keyword evidence="7 9" id="KW-0472">Membrane</keyword>
<dbReference type="RefSeq" id="WP_047883548.1">
    <property type="nucleotide sequence ID" value="NZ_LDOU01000002.1"/>
</dbReference>
<dbReference type="Pfam" id="PF04143">
    <property type="entry name" value="Sulf_transp"/>
    <property type="match status" value="1"/>
</dbReference>
<feature type="transmembrane region" description="Helical" evidence="9">
    <location>
        <begin position="117"/>
        <end position="135"/>
    </location>
</feature>
<dbReference type="InterPro" id="IPR007272">
    <property type="entry name" value="Sulf_transp_TsuA/YedE"/>
</dbReference>
<sequence length="137" mass="14160">METWPWHALFGGMMLGASATILLLFNGRVAGISGILGGILKPQQGDVSWRLLFVIGMVAAGLCAPLMGFSLPQALPVSSLGLLAVAGLLVGIGTKLANGCTSGHGICGMGRFSKRSLVATMVFMATAIATVFVRFHL</sequence>
<evidence type="ECO:0000256" key="5">
    <source>
        <dbReference type="ARBA" id="ARBA00022692"/>
    </source>
</evidence>
<comment type="caution">
    <text evidence="10">The sequence shown here is derived from an EMBL/GenBank/DDBJ whole genome shotgun (WGS) entry which is preliminary data.</text>
</comment>
<comment type="similarity">
    <text evidence="8">Belongs to the TsuA/YedE (TC 9.B.102) family.</text>
</comment>
<feature type="transmembrane region" description="Helical" evidence="9">
    <location>
        <begin position="47"/>
        <end position="71"/>
    </location>
</feature>
<comment type="subcellular location">
    <subcellularLocation>
        <location evidence="1">Cell inner membrane</location>
        <topology evidence="1">Multi-pass membrane protein</topology>
    </subcellularLocation>
</comment>
<dbReference type="PANTHER" id="PTHR30574:SF1">
    <property type="entry name" value="SULPHUR TRANSPORT DOMAIN-CONTAINING PROTEIN"/>
    <property type="match status" value="1"/>
</dbReference>
<dbReference type="Proteomes" id="UP000035909">
    <property type="component" value="Unassembled WGS sequence"/>
</dbReference>
<dbReference type="EMBL" id="LDOU01000002">
    <property type="protein sequence ID" value="KLV11589.1"/>
    <property type="molecule type" value="Genomic_DNA"/>
</dbReference>
<evidence type="ECO:0000313" key="10">
    <source>
        <dbReference type="EMBL" id="KLV11589.1"/>
    </source>
</evidence>
<dbReference type="STRING" id="320778.ABT57_02355"/>
<keyword evidence="2" id="KW-0813">Transport</keyword>
<organism evidence="10 11">
    <name type="scientific">Photobacterium ganghwense</name>
    <dbReference type="NCBI Taxonomy" id="320778"/>
    <lineage>
        <taxon>Bacteria</taxon>
        <taxon>Pseudomonadati</taxon>
        <taxon>Pseudomonadota</taxon>
        <taxon>Gammaproteobacteria</taxon>
        <taxon>Vibrionales</taxon>
        <taxon>Vibrionaceae</taxon>
        <taxon>Photobacterium</taxon>
    </lineage>
</organism>
<protein>
    <submittedName>
        <fullName evidence="10">Membrane protein</fullName>
    </submittedName>
</protein>
<evidence type="ECO:0000313" key="11">
    <source>
        <dbReference type="Proteomes" id="UP000035909"/>
    </source>
</evidence>
<keyword evidence="4" id="KW-0997">Cell inner membrane</keyword>
<dbReference type="PANTHER" id="PTHR30574">
    <property type="entry name" value="INNER MEMBRANE PROTEIN YEDE"/>
    <property type="match status" value="1"/>
</dbReference>
<evidence type="ECO:0000256" key="6">
    <source>
        <dbReference type="ARBA" id="ARBA00022989"/>
    </source>
</evidence>
<feature type="transmembrane region" description="Helical" evidence="9">
    <location>
        <begin position="6"/>
        <end position="26"/>
    </location>
</feature>
<proteinExistence type="inferred from homology"/>
<reference evidence="10 11" key="1">
    <citation type="submission" date="2015-05" db="EMBL/GenBank/DDBJ databases">
        <title>Photobacterium galathea sp. nov.</title>
        <authorList>
            <person name="Machado H."/>
            <person name="Gram L."/>
        </authorList>
    </citation>
    <scope>NUCLEOTIDE SEQUENCE [LARGE SCALE GENOMIC DNA]</scope>
    <source>
        <strain evidence="10 11">DSM 22954</strain>
    </source>
</reference>
<keyword evidence="6 9" id="KW-1133">Transmembrane helix</keyword>